<feature type="domain" description="Retrovirus-related Pol polyprotein from transposon TNT 1-94-like beta-barrel" evidence="2">
    <location>
        <begin position="496"/>
        <end position="568"/>
    </location>
</feature>
<dbReference type="InterPro" id="IPR054722">
    <property type="entry name" value="PolX-like_BBD"/>
</dbReference>
<sequence>MLSETRDLDIEGSKSWEARHQELFTMQYPYVQKVAESYHLPIADLINVSLDVPPSLQMRSRPLPLKRLLLRPPLPLDIETLDMFNLTSVDIDTLVAFNLSCVPRPPDIQAASSDTRPPMLNGTDFESLKQRIRLYCMGKDHEVYILQSINEGPFKMGRCRDEIAAGFELTNDDRESQLYNEFKHFGQHKGENIHDYYVGFTNLINEMRHIKMTMPKIQLNSKFVNNMLLEWGRFVMTVKLNKGLKESNHDQLYAYLKQHELHANENKILMERLNQHSHDPLALVYNVSLYQYPSSSSVPPQPSYIPPVIYQPQFTNNPQFDTGLWFRMFRGDKTGFKETLLWVLLLQPKRPQNSNYFKEKMLPMQAQENRVDLDIEQMLFLVGRQTHTFNDEVDEGPVQDLAQNEDKIFQADQCDAFDSDVDEAPTAQTMFMANLSSADPVYDEAGPSYYLTHCLRYKIMIIDALCVTSNNTVNASLTAKLARYKELDEVIQVVLWYLDSGCSKHMTEDRSRLKNFVKKFIETFRFGNNHFGAIMGYEDYVIGDSVISKVYYVEGMRHNLFSVRKFCDSNLEVTFHKHSCYVRDVNGVDLIKGNRLEPILLMSGQISLGLVPYPVPTAPYVPPTYKDLEILFQPVFDEYFEPPGVKRSVPPALAAQVLVVSTGTPSSTTIDQDASSTSYSPSSSVVQPPISHQGVAAGPTIKDNPLT</sequence>
<proteinExistence type="predicted"/>
<feature type="region of interest" description="Disordered" evidence="1">
    <location>
        <begin position="664"/>
        <end position="707"/>
    </location>
</feature>
<evidence type="ECO:0000259" key="2">
    <source>
        <dbReference type="Pfam" id="PF22936"/>
    </source>
</evidence>
<feature type="compositionally biased region" description="Low complexity" evidence="1">
    <location>
        <begin position="675"/>
        <end position="691"/>
    </location>
</feature>
<dbReference type="AlphaFoldDB" id="A0A6L2NQR8"/>
<dbReference type="Pfam" id="PF22936">
    <property type="entry name" value="Pol_BBD"/>
    <property type="match status" value="1"/>
</dbReference>
<accession>A0A6L2NQR8</accession>
<dbReference type="EMBL" id="BKCJ010009644">
    <property type="protein sequence ID" value="GEU87947.1"/>
    <property type="molecule type" value="Genomic_DNA"/>
</dbReference>
<evidence type="ECO:0000313" key="3">
    <source>
        <dbReference type="EMBL" id="GEU87947.1"/>
    </source>
</evidence>
<feature type="compositionally biased region" description="Polar residues" evidence="1">
    <location>
        <begin position="664"/>
        <end position="674"/>
    </location>
</feature>
<organism evidence="3">
    <name type="scientific">Tanacetum cinerariifolium</name>
    <name type="common">Dalmatian daisy</name>
    <name type="synonym">Chrysanthemum cinerariifolium</name>
    <dbReference type="NCBI Taxonomy" id="118510"/>
    <lineage>
        <taxon>Eukaryota</taxon>
        <taxon>Viridiplantae</taxon>
        <taxon>Streptophyta</taxon>
        <taxon>Embryophyta</taxon>
        <taxon>Tracheophyta</taxon>
        <taxon>Spermatophyta</taxon>
        <taxon>Magnoliopsida</taxon>
        <taxon>eudicotyledons</taxon>
        <taxon>Gunneridae</taxon>
        <taxon>Pentapetalae</taxon>
        <taxon>asterids</taxon>
        <taxon>campanulids</taxon>
        <taxon>Asterales</taxon>
        <taxon>Asteraceae</taxon>
        <taxon>Asteroideae</taxon>
        <taxon>Anthemideae</taxon>
        <taxon>Anthemidinae</taxon>
        <taxon>Tanacetum</taxon>
    </lineage>
</organism>
<gene>
    <name evidence="3" type="ORF">Tci_059925</name>
</gene>
<reference evidence="3" key="1">
    <citation type="journal article" date="2019" name="Sci. Rep.">
        <title>Draft genome of Tanacetum cinerariifolium, the natural source of mosquito coil.</title>
        <authorList>
            <person name="Yamashiro T."/>
            <person name="Shiraishi A."/>
            <person name="Satake H."/>
            <person name="Nakayama K."/>
        </authorList>
    </citation>
    <scope>NUCLEOTIDE SEQUENCE</scope>
</reference>
<evidence type="ECO:0000256" key="1">
    <source>
        <dbReference type="SAM" id="MobiDB-lite"/>
    </source>
</evidence>
<name>A0A6L2NQR8_TANCI</name>
<protein>
    <submittedName>
        <fullName evidence="3">Integrase, catalytic region, zinc finger, CCHC-type, peptidase aspartic, catalytic</fullName>
    </submittedName>
</protein>
<comment type="caution">
    <text evidence="3">The sequence shown here is derived from an EMBL/GenBank/DDBJ whole genome shotgun (WGS) entry which is preliminary data.</text>
</comment>